<dbReference type="AlphaFoldDB" id="A0A2J6S1Q7"/>
<evidence type="ECO:0000313" key="2">
    <source>
        <dbReference type="Proteomes" id="UP000235786"/>
    </source>
</evidence>
<dbReference type="EMBL" id="KZ613941">
    <property type="protein sequence ID" value="PMD44701.1"/>
    <property type="molecule type" value="Genomic_DNA"/>
</dbReference>
<sequence>MLLFIAALDIAGLRGKADSLDIIHWKVETIRTINARLGDSKKVATDGTIAAVASLAHLENLAGTAESARIHATGLEALVRSRGGLQNLGAHDMTRRIVSWSDICTSIILERKPRYEPIFFKEETSVTNRSPPSTLAHQYQTNIFELTGMYDLSEELVTLLEELRTLSYLKEKAAYSLAEGEEIDSISFTDTADHLERRLVPLAQLGPVFNQTLDCFLFVIFGYATLIHLYLFIRDCSKDLPFSHLLSHRIRTVLTRVDTQQLETQLPEMMLWIYIMGGLSGSPSLERTWFADRAAHFCRESGLCGTEQIKDMLEDFLWSDLYRSPVTERFWKELAKAQDSVVGYEVRRMADCVSLVYFNAPPDFEDSI</sequence>
<dbReference type="InterPro" id="IPR021858">
    <property type="entry name" value="Fun_TF"/>
</dbReference>
<reference evidence="1 2" key="1">
    <citation type="submission" date="2016-04" db="EMBL/GenBank/DDBJ databases">
        <title>A degradative enzymes factory behind the ericoid mycorrhizal symbiosis.</title>
        <authorList>
            <consortium name="DOE Joint Genome Institute"/>
            <person name="Martino E."/>
            <person name="Morin E."/>
            <person name="Grelet G."/>
            <person name="Kuo A."/>
            <person name="Kohler A."/>
            <person name="Daghino S."/>
            <person name="Barry K."/>
            <person name="Choi C."/>
            <person name="Cichocki N."/>
            <person name="Clum A."/>
            <person name="Copeland A."/>
            <person name="Hainaut M."/>
            <person name="Haridas S."/>
            <person name="Labutti K."/>
            <person name="Lindquist E."/>
            <person name="Lipzen A."/>
            <person name="Khouja H.-R."/>
            <person name="Murat C."/>
            <person name="Ohm R."/>
            <person name="Olson A."/>
            <person name="Spatafora J."/>
            <person name="Veneault-Fourrey C."/>
            <person name="Henrissat B."/>
            <person name="Grigoriev I."/>
            <person name="Martin F."/>
            <person name="Perotto S."/>
        </authorList>
    </citation>
    <scope>NUCLEOTIDE SEQUENCE [LARGE SCALE GENOMIC DNA]</scope>
    <source>
        <strain evidence="1 2">F</strain>
    </source>
</reference>
<keyword evidence="2" id="KW-1185">Reference proteome</keyword>
<proteinExistence type="predicted"/>
<gene>
    <name evidence="1" type="ORF">L207DRAFT_579633</name>
</gene>
<dbReference type="Proteomes" id="UP000235786">
    <property type="component" value="Unassembled WGS sequence"/>
</dbReference>
<dbReference type="OrthoDB" id="4158087at2759"/>
<dbReference type="Pfam" id="PF11951">
    <property type="entry name" value="Fungal_trans_2"/>
    <property type="match status" value="1"/>
</dbReference>
<accession>A0A2J6S1Q7</accession>
<dbReference type="PANTHER" id="PTHR37540">
    <property type="entry name" value="TRANSCRIPTION FACTOR (ACR-2), PUTATIVE-RELATED-RELATED"/>
    <property type="match status" value="1"/>
</dbReference>
<dbReference type="PANTHER" id="PTHR37540:SF10">
    <property type="entry name" value="SIGMA-70 REGION 2 FAMILY PROTEIN"/>
    <property type="match status" value="1"/>
</dbReference>
<protein>
    <submittedName>
        <fullName evidence="1">Uncharacterized protein</fullName>
    </submittedName>
</protein>
<organism evidence="1 2">
    <name type="scientific">Hyaloscypha variabilis (strain UAMH 11265 / GT02V1 / F)</name>
    <name type="common">Meliniomyces variabilis</name>
    <dbReference type="NCBI Taxonomy" id="1149755"/>
    <lineage>
        <taxon>Eukaryota</taxon>
        <taxon>Fungi</taxon>
        <taxon>Dikarya</taxon>
        <taxon>Ascomycota</taxon>
        <taxon>Pezizomycotina</taxon>
        <taxon>Leotiomycetes</taxon>
        <taxon>Helotiales</taxon>
        <taxon>Hyaloscyphaceae</taxon>
        <taxon>Hyaloscypha</taxon>
        <taxon>Hyaloscypha variabilis</taxon>
    </lineage>
</organism>
<name>A0A2J6S1Q7_HYAVF</name>
<evidence type="ECO:0000313" key="1">
    <source>
        <dbReference type="EMBL" id="PMD44701.1"/>
    </source>
</evidence>